<comment type="caution">
    <text evidence="1">The sequence shown here is derived from an EMBL/GenBank/DDBJ whole genome shotgun (WGS) entry which is preliminary data.</text>
</comment>
<keyword evidence="2" id="KW-1185">Reference proteome</keyword>
<dbReference type="AlphaFoldDB" id="A0A7X6K5Y1"/>
<dbReference type="SUPFAM" id="SSF54909">
    <property type="entry name" value="Dimeric alpha+beta barrel"/>
    <property type="match status" value="1"/>
</dbReference>
<dbReference type="InterPro" id="IPR011008">
    <property type="entry name" value="Dimeric_a/b-barrel"/>
</dbReference>
<dbReference type="Proteomes" id="UP000544090">
    <property type="component" value="Unassembled WGS sequence"/>
</dbReference>
<protein>
    <recommendedName>
        <fullName evidence="3">NIPSNAP protein</fullName>
    </recommendedName>
</protein>
<reference evidence="1 2" key="1">
    <citation type="submission" date="2020-04" db="EMBL/GenBank/DDBJ databases">
        <title>Arthrobacter sp. nov.</title>
        <authorList>
            <person name="Liu S."/>
        </authorList>
    </citation>
    <scope>NUCLEOTIDE SEQUENCE [LARGE SCALE GENOMIC DNA]</scope>
    <source>
        <strain evidence="1 2">E918</strain>
    </source>
</reference>
<sequence>MPPELAPEVDVVVLAPVPVTTADLGQLCIYRIRKGLMEMWLEYFHRVIVPLHEAVGISVSGPWRNTADGHEFVWIRSFSADQPVAGQENRFFTSPARAALGDVRERYVEDLAVRVLRPA</sequence>
<dbReference type="EMBL" id="JAAZSQ010000005">
    <property type="protein sequence ID" value="NKX54440.1"/>
    <property type="molecule type" value="Genomic_DNA"/>
</dbReference>
<evidence type="ECO:0000313" key="1">
    <source>
        <dbReference type="EMBL" id="NKX54440.1"/>
    </source>
</evidence>
<dbReference type="Gene3D" id="3.30.70.100">
    <property type="match status" value="1"/>
</dbReference>
<name>A0A7X6K5Y1_9MICC</name>
<evidence type="ECO:0008006" key="3">
    <source>
        <dbReference type="Google" id="ProtNLM"/>
    </source>
</evidence>
<organism evidence="1 2">
    <name type="scientific">Arthrobacter mobilis</name>
    <dbReference type="NCBI Taxonomy" id="2724944"/>
    <lineage>
        <taxon>Bacteria</taxon>
        <taxon>Bacillati</taxon>
        <taxon>Actinomycetota</taxon>
        <taxon>Actinomycetes</taxon>
        <taxon>Micrococcales</taxon>
        <taxon>Micrococcaceae</taxon>
        <taxon>Arthrobacter</taxon>
    </lineage>
</organism>
<proteinExistence type="predicted"/>
<evidence type="ECO:0000313" key="2">
    <source>
        <dbReference type="Proteomes" id="UP000544090"/>
    </source>
</evidence>
<dbReference type="RefSeq" id="WP_168485775.1">
    <property type="nucleotide sequence ID" value="NZ_JAAZSQ010000005.1"/>
</dbReference>
<gene>
    <name evidence="1" type="ORF">HGG74_07765</name>
</gene>
<accession>A0A7X6K5Y1</accession>